<dbReference type="STRING" id="1802610.A2W32_01330"/>
<dbReference type="EMBL" id="MEUT01000038">
    <property type="protein sequence ID" value="OGC50166.1"/>
    <property type="molecule type" value="Genomic_DNA"/>
</dbReference>
<reference evidence="2 3" key="1">
    <citation type="journal article" date="2016" name="Nat. Commun.">
        <title>Thousands of microbial genomes shed light on interconnected biogeochemical processes in an aquifer system.</title>
        <authorList>
            <person name="Anantharaman K."/>
            <person name="Brown C.T."/>
            <person name="Hug L.A."/>
            <person name="Sharon I."/>
            <person name="Castelle C.J."/>
            <person name="Probst A.J."/>
            <person name="Thomas B.C."/>
            <person name="Singh A."/>
            <person name="Wilkins M.J."/>
            <person name="Karaoz U."/>
            <person name="Brodie E.L."/>
            <person name="Williams K.H."/>
            <person name="Hubbard S.S."/>
            <person name="Banfield J.F."/>
        </authorList>
    </citation>
    <scope>NUCLEOTIDE SEQUENCE [LARGE SCALE GENOMIC DNA]</scope>
</reference>
<evidence type="ECO:0000313" key="2">
    <source>
        <dbReference type="EMBL" id="OGC50166.1"/>
    </source>
</evidence>
<protein>
    <recommendedName>
        <fullName evidence="4">Type 4 fimbrial biogenesis protein PilX N-terminal domain-containing protein</fullName>
    </recommendedName>
</protein>
<keyword evidence="1" id="KW-0472">Membrane</keyword>
<evidence type="ECO:0000313" key="3">
    <source>
        <dbReference type="Proteomes" id="UP000177371"/>
    </source>
</evidence>
<dbReference type="Proteomes" id="UP000177371">
    <property type="component" value="Unassembled WGS sequence"/>
</dbReference>
<gene>
    <name evidence="2" type="ORF">A2W32_01330</name>
</gene>
<evidence type="ECO:0008006" key="4">
    <source>
        <dbReference type="Google" id="ProtNLM"/>
    </source>
</evidence>
<proteinExistence type="predicted"/>
<evidence type="ECO:0000256" key="1">
    <source>
        <dbReference type="SAM" id="Phobius"/>
    </source>
</evidence>
<name>A0A1F4UZ32_UNCKA</name>
<sequence length="267" mass="28650">MTNEKGQTLVIIVFLAVISLLLGVTISLRYITNVRNITESDSSSRALAVAEAAVERILLLPTETLENYISSGNCGSDCYLLITGSDGVNAEANVTLSYLGNSISDFNLFLKRDNSGEVSLSGYPDNTDITVCWNNPGGELPSVTASFVYGALGSYSADAYSYNSLGSTHADNGFSETSAQFGYQNCFDVAGKMSPGILRLKSFYNDVTLNIVASLGATIPAQGILITSEGVVSEQVRKIEVTKTLYHMPTQFDYVIYQKSTTDALSN</sequence>
<feature type="transmembrane region" description="Helical" evidence="1">
    <location>
        <begin position="9"/>
        <end position="31"/>
    </location>
</feature>
<keyword evidence="1" id="KW-1133">Transmembrane helix</keyword>
<accession>A0A1F4UZ32</accession>
<dbReference type="AlphaFoldDB" id="A0A1F4UZ32"/>
<comment type="caution">
    <text evidence="2">The sequence shown here is derived from an EMBL/GenBank/DDBJ whole genome shotgun (WGS) entry which is preliminary data.</text>
</comment>
<keyword evidence="1" id="KW-0812">Transmembrane</keyword>
<organism evidence="2 3">
    <name type="scientific">candidate division WWE3 bacterium RBG_16_37_10</name>
    <dbReference type="NCBI Taxonomy" id="1802610"/>
    <lineage>
        <taxon>Bacteria</taxon>
        <taxon>Katanobacteria</taxon>
    </lineage>
</organism>